<gene>
    <name evidence="9" type="primary">Gpn2</name>
</gene>
<dbReference type="GO" id="GO:0005737">
    <property type="term" value="C:cytoplasm"/>
    <property type="evidence" value="ECO:0007669"/>
    <property type="project" value="TreeGrafter"/>
</dbReference>
<dbReference type="GO" id="GO:0003924">
    <property type="term" value="F:GTPase activity"/>
    <property type="evidence" value="ECO:0007669"/>
    <property type="project" value="TreeGrafter"/>
</dbReference>
<evidence type="ECO:0000256" key="7">
    <source>
        <dbReference type="ARBA" id="ARBA00046611"/>
    </source>
</evidence>
<reference evidence="9" key="1">
    <citation type="submission" date="2020-04" db="EMBL/GenBank/DDBJ databases">
        <authorList>
            <person name="Neveu A P."/>
        </authorList>
    </citation>
    <scope>NUCLEOTIDE SEQUENCE</scope>
    <source>
        <tissue evidence="9">Whole embryo</tissue>
    </source>
</reference>
<dbReference type="AlphaFoldDB" id="A0A6F9DD94"/>
<dbReference type="CDD" id="cd17871">
    <property type="entry name" value="GPN2"/>
    <property type="match status" value="1"/>
</dbReference>
<keyword evidence="6 8" id="KW-0342">GTP-binding</keyword>
<dbReference type="PANTHER" id="PTHR21231">
    <property type="entry name" value="XPA-BINDING PROTEIN 1-RELATED"/>
    <property type="match status" value="1"/>
</dbReference>
<dbReference type="PANTHER" id="PTHR21231:SF3">
    <property type="entry name" value="GPN-LOOP GTPASE 2"/>
    <property type="match status" value="1"/>
</dbReference>
<evidence type="ECO:0000256" key="5">
    <source>
        <dbReference type="ARBA" id="ARBA00022801"/>
    </source>
</evidence>
<evidence type="ECO:0000256" key="1">
    <source>
        <dbReference type="ARBA" id="ARBA00003181"/>
    </source>
</evidence>
<keyword evidence="4 8" id="KW-0547">Nucleotide-binding</keyword>
<dbReference type="Pfam" id="PF03029">
    <property type="entry name" value="ATP_bind_1"/>
    <property type="match status" value="1"/>
</dbReference>
<sequence length="299" mass="34217">MPLFKKTAFGQVVIGPPGSGKTTYCHGLQQFLKAVKRECCVVNLDPANDFIPYECDIDINDLVTVEDVMKNLSLGPNGALLYCMEYLEMNYDWLLQKLAQFSDRYFVFDCPGQVELYTHHASLRNVIAKLANKDCDIRMTAVHLVDSHYCSDSSKFVSVLLTSLSTMLHMHMPHVNVLSKMDIAEQYGKFPFHLDYYTEVLDLEKLIELDDKDPFTQKYHKLNEKLCSVIEDYSLVSFVPLHVEEKESMLAVLKQVDKANGYCYGDIEERNIQKLLSVAVGADFDYFRSASIHEKYMSP</sequence>
<evidence type="ECO:0000313" key="9">
    <source>
        <dbReference type="EMBL" id="CAB3250617.1"/>
    </source>
</evidence>
<dbReference type="Gene3D" id="3.40.50.300">
    <property type="entry name" value="P-loop containing nucleotide triphosphate hydrolases"/>
    <property type="match status" value="1"/>
</dbReference>
<protein>
    <recommendedName>
        <fullName evidence="3 8">GPN-loop GTPase 2</fullName>
    </recommendedName>
</protein>
<dbReference type="EMBL" id="LR785562">
    <property type="protein sequence ID" value="CAB3250617.1"/>
    <property type="molecule type" value="mRNA"/>
</dbReference>
<dbReference type="SUPFAM" id="SSF52540">
    <property type="entry name" value="P-loop containing nucleoside triphosphate hydrolases"/>
    <property type="match status" value="1"/>
</dbReference>
<dbReference type="InterPro" id="IPR030231">
    <property type="entry name" value="Gpn2"/>
</dbReference>
<evidence type="ECO:0000256" key="4">
    <source>
        <dbReference type="ARBA" id="ARBA00022741"/>
    </source>
</evidence>
<name>A0A6F9DD94_9ASCI</name>
<keyword evidence="5 8" id="KW-0378">Hydrolase</keyword>
<dbReference type="InterPro" id="IPR004130">
    <property type="entry name" value="Gpn"/>
</dbReference>
<accession>A0A6F9DD94</accession>
<comment type="similarity">
    <text evidence="2 8">Belongs to the GPN-loop GTPase family.</text>
</comment>
<evidence type="ECO:0000256" key="3">
    <source>
        <dbReference type="ARBA" id="ARBA00014588"/>
    </source>
</evidence>
<evidence type="ECO:0000256" key="6">
    <source>
        <dbReference type="ARBA" id="ARBA00023134"/>
    </source>
</evidence>
<dbReference type="GO" id="GO:0005525">
    <property type="term" value="F:GTP binding"/>
    <property type="evidence" value="ECO:0007669"/>
    <property type="project" value="UniProtKB-KW"/>
</dbReference>
<comment type="subunit">
    <text evidence="7">Heterodimers with GPN1 or GPN3. Binds to RNA polymerase II (RNAPII).</text>
</comment>
<evidence type="ECO:0000256" key="8">
    <source>
        <dbReference type="RuleBase" id="RU365059"/>
    </source>
</evidence>
<dbReference type="FunFam" id="3.40.50.300:FF:000338">
    <property type="entry name" value="GPN-loop GTPase 2"/>
    <property type="match status" value="1"/>
</dbReference>
<dbReference type="InterPro" id="IPR027417">
    <property type="entry name" value="P-loop_NTPase"/>
</dbReference>
<organism evidence="9">
    <name type="scientific">Phallusia mammillata</name>
    <dbReference type="NCBI Taxonomy" id="59560"/>
    <lineage>
        <taxon>Eukaryota</taxon>
        <taxon>Metazoa</taxon>
        <taxon>Chordata</taxon>
        <taxon>Tunicata</taxon>
        <taxon>Ascidiacea</taxon>
        <taxon>Phlebobranchia</taxon>
        <taxon>Ascidiidae</taxon>
        <taxon>Phallusia</taxon>
    </lineage>
</organism>
<comment type="function">
    <text evidence="1 8">Small GTPase required for proper localization of RNA polymerase II and III (RNAPII and RNAPIII). May act at an RNAP assembly step prior to nuclear import.</text>
</comment>
<proteinExistence type="evidence at transcript level"/>
<evidence type="ECO:0000256" key="2">
    <source>
        <dbReference type="ARBA" id="ARBA00005290"/>
    </source>
</evidence>